<dbReference type="NCBIfam" id="TIGR01494">
    <property type="entry name" value="ATPase_P-type"/>
    <property type="match status" value="2"/>
</dbReference>
<dbReference type="SFLD" id="SFLDS00003">
    <property type="entry name" value="Haloacid_Dehalogenase"/>
    <property type="match status" value="1"/>
</dbReference>
<evidence type="ECO:0000256" key="5">
    <source>
        <dbReference type="ARBA" id="ARBA00022692"/>
    </source>
</evidence>
<evidence type="ECO:0000256" key="4">
    <source>
        <dbReference type="ARBA" id="ARBA00022568"/>
    </source>
</evidence>
<keyword evidence="8 18" id="KW-0106">Calcium</keyword>
<feature type="compositionally biased region" description="Basic and acidic residues" evidence="19">
    <location>
        <begin position="1"/>
        <end position="22"/>
    </location>
</feature>
<dbReference type="EC" id="7.2.2.10" evidence="18"/>
<feature type="compositionally biased region" description="Polar residues" evidence="19">
    <location>
        <begin position="51"/>
        <end position="61"/>
    </location>
</feature>
<feature type="transmembrane region" description="Helical" evidence="18">
    <location>
        <begin position="1005"/>
        <end position="1026"/>
    </location>
</feature>
<feature type="compositionally biased region" description="Low complexity" evidence="19">
    <location>
        <begin position="250"/>
        <end position="264"/>
    </location>
</feature>
<feature type="domain" description="Cation-transporting P-type ATPase N-terminal" evidence="22">
    <location>
        <begin position="282"/>
        <end position="324"/>
    </location>
</feature>
<dbReference type="OrthoDB" id="3352408at2759"/>
<feature type="compositionally biased region" description="Polar residues" evidence="19">
    <location>
        <begin position="129"/>
        <end position="165"/>
    </location>
</feature>
<feature type="transmembrane region" description="Helical" evidence="18">
    <location>
        <begin position="1186"/>
        <end position="1207"/>
    </location>
</feature>
<evidence type="ECO:0000256" key="18">
    <source>
        <dbReference type="RuleBase" id="RU361146"/>
    </source>
</evidence>
<keyword evidence="4 18" id="KW-0109">Calcium transport</keyword>
<evidence type="ECO:0000256" key="9">
    <source>
        <dbReference type="ARBA" id="ARBA00022840"/>
    </source>
</evidence>
<accession>A0A3A2ZUL0</accession>
<dbReference type="EMBL" id="MVGC01000023">
    <property type="protein sequence ID" value="RJE26400.1"/>
    <property type="molecule type" value="Genomic_DNA"/>
</dbReference>
<dbReference type="Pfam" id="PF00690">
    <property type="entry name" value="Cation_ATPase_N"/>
    <property type="match status" value="1"/>
</dbReference>
<dbReference type="InterPro" id="IPR006408">
    <property type="entry name" value="P-type_ATPase_IIB"/>
</dbReference>
<keyword evidence="9 18" id="KW-0067">ATP-binding</keyword>
<feature type="transmembrane region" description="Helical" evidence="18">
    <location>
        <begin position="313"/>
        <end position="331"/>
    </location>
</feature>
<dbReference type="Gene3D" id="3.40.50.1000">
    <property type="entry name" value="HAD superfamily/HAD-like"/>
    <property type="match status" value="1"/>
</dbReference>
<evidence type="ECO:0000256" key="1">
    <source>
        <dbReference type="ARBA" id="ARBA00004128"/>
    </source>
</evidence>
<comment type="function">
    <text evidence="17">This magnesium-dependent enzyme catalyzes the hydrolysis of ATP coupled with the transport of calcium. Transports the calcium to the vacuole and participates in the control of the cytosolic free calcium.</text>
</comment>
<evidence type="ECO:0000256" key="7">
    <source>
        <dbReference type="ARBA" id="ARBA00022741"/>
    </source>
</evidence>
<protein>
    <recommendedName>
        <fullName evidence="18">Calcium-transporting ATPase</fullName>
        <ecNumber evidence="18">7.2.2.10</ecNumber>
    </recommendedName>
</protein>
<feature type="transmembrane region" description="Helical" evidence="18">
    <location>
        <begin position="343"/>
        <end position="363"/>
    </location>
</feature>
<feature type="transmembrane region" description="Helical" evidence="18">
    <location>
        <begin position="555"/>
        <end position="581"/>
    </location>
</feature>
<dbReference type="SUPFAM" id="SSF56784">
    <property type="entry name" value="HAD-like"/>
    <property type="match status" value="1"/>
</dbReference>
<dbReference type="GO" id="GO:0016887">
    <property type="term" value="F:ATP hydrolysis activity"/>
    <property type="evidence" value="ECO:0007669"/>
    <property type="project" value="InterPro"/>
</dbReference>
<dbReference type="InterPro" id="IPR008250">
    <property type="entry name" value="ATPase_P-typ_transduc_dom_A_sf"/>
</dbReference>
<keyword evidence="11" id="KW-1278">Translocase</keyword>
<dbReference type="Pfam" id="PF00122">
    <property type="entry name" value="E1-E2_ATPase"/>
    <property type="match status" value="1"/>
</dbReference>
<dbReference type="Gene3D" id="2.70.150.10">
    <property type="entry name" value="Calcium-transporting ATPase, cytoplasmic transduction domain A"/>
    <property type="match status" value="1"/>
</dbReference>
<evidence type="ECO:0000256" key="11">
    <source>
        <dbReference type="ARBA" id="ARBA00022967"/>
    </source>
</evidence>
<keyword evidence="2 18" id="KW-0813">Transport</keyword>
<feature type="compositionally biased region" description="Basic and acidic residues" evidence="19">
    <location>
        <begin position="1373"/>
        <end position="1384"/>
    </location>
</feature>
<feature type="transmembrane region" description="Helical" evidence="18">
    <location>
        <begin position="1089"/>
        <end position="1110"/>
    </location>
</feature>
<feature type="region of interest" description="Disordered" evidence="19">
    <location>
        <begin position="1343"/>
        <end position="1436"/>
    </location>
</feature>
<dbReference type="SUPFAM" id="SSF81660">
    <property type="entry name" value="Metal cation-transporting ATPase, ATP-binding domain N"/>
    <property type="match status" value="1"/>
</dbReference>
<evidence type="ECO:0000313" key="24">
    <source>
        <dbReference type="Proteomes" id="UP000266188"/>
    </source>
</evidence>
<comment type="subcellular location">
    <subcellularLocation>
        <location evidence="18">Membrane</location>
        <topology evidence="18">Multi-pass membrane protein</topology>
    </subcellularLocation>
    <subcellularLocation>
        <location evidence="1">Vacuole membrane</location>
        <topology evidence="1">Multi-pass membrane protein</topology>
    </subcellularLocation>
</comment>
<feature type="compositionally biased region" description="Polar residues" evidence="19">
    <location>
        <begin position="1355"/>
        <end position="1370"/>
    </location>
</feature>
<feature type="compositionally biased region" description="Basic and acidic residues" evidence="19">
    <location>
        <begin position="275"/>
        <end position="286"/>
    </location>
</feature>
<feature type="domain" description="P-type ATPase A" evidence="20">
    <location>
        <begin position="380"/>
        <end position="495"/>
    </location>
</feature>
<organism evidence="23 24">
    <name type="scientific">Aspergillus sclerotialis</name>
    <dbReference type="NCBI Taxonomy" id="2070753"/>
    <lineage>
        <taxon>Eukaryota</taxon>
        <taxon>Fungi</taxon>
        <taxon>Dikarya</taxon>
        <taxon>Ascomycota</taxon>
        <taxon>Pezizomycotina</taxon>
        <taxon>Eurotiomycetes</taxon>
        <taxon>Eurotiomycetidae</taxon>
        <taxon>Eurotiales</taxon>
        <taxon>Aspergillaceae</taxon>
        <taxon>Aspergillus</taxon>
        <taxon>Aspergillus subgen. Polypaecilum</taxon>
    </lineage>
</organism>
<dbReference type="InterPro" id="IPR023299">
    <property type="entry name" value="ATPase_P-typ_cyto_dom_N"/>
</dbReference>
<dbReference type="InterPro" id="IPR023298">
    <property type="entry name" value="ATPase_P-typ_TM_dom_sf"/>
</dbReference>
<evidence type="ECO:0000256" key="6">
    <source>
        <dbReference type="ARBA" id="ARBA00022723"/>
    </source>
</evidence>
<dbReference type="GO" id="GO:0005524">
    <property type="term" value="F:ATP binding"/>
    <property type="evidence" value="ECO:0007669"/>
    <property type="project" value="UniProtKB-KW"/>
</dbReference>
<dbReference type="FunFam" id="1.20.1110.10:FF:000039">
    <property type="entry name" value="Calcium-transporting ATPase"/>
    <property type="match status" value="1"/>
</dbReference>
<evidence type="ECO:0000256" key="12">
    <source>
        <dbReference type="ARBA" id="ARBA00022989"/>
    </source>
</evidence>
<dbReference type="SFLD" id="SFLDG00002">
    <property type="entry name" value="C1.7:_P-type_atpase_like"/>
    <property type="match status" value="1"/>
</dbReference>
<comment type="function">
    <text evidence="18">Catalyzes the hydrolysis of ATP coupled with the transport of calcium.</text>
</comment>
<dbReference type="InterPro" id="IPR001757">
    <property type="entry name" value="P_typ_ATPase"/>
</dbReference>
<comment type="caution">
    <text evidence="23">The sequence shown here is derived from an EMBL/GenBank/DDBJ whole genome shotgun (WGS) entry which is preliminary data.</text>
</comment>
<gene>
    <name evidence="23" type="ORF">PHISCL_01287</name>
</gene>
<evidence type="ECO:0000256" key="17">
    <source>
        <dbReference type="ARBA" id="ARBA00059328"/>
    </source>
</evidence>
<name>A0A3A2ZUL0_9EURO</name>
<evidence type="ECO:0000256" key="15">
    <source>
        <dbReference type="ARBA" id="ARBA00038148"/>
    </source>
</evidence>
<dbReference type="Gene3D" id="1.20.1110.10">
    <property type="entry name" value="Calcium-transporting ATPase, transmembrane domain"/>
    <property type="match status" value="1"/>
</dbReference>
<keyword evidence="12 18" id="KW-1133">Transmembrane helix</keyword>
<dbReference type="Pfam" id="PF13246">
    <property type="entry name" value="Cation_ATPase"/>
    <property type="match status" value="1"/>
</dbReference>
<evidence type="ECO:0000256" key="19">
    <source>
        <dbReference type="SAM" id="MobiDB-lite"/>
    </source>
</evidence>
<comment type="catalytic activity">
    <reaction evidence="16 18">
        <text>Ca(2+)(in) + ATP + H2O = Ca(2+)(out) + ADP + phosphate + H(+)</text>
        <dbReference type="Rhea" id="RHEA:18105"/>
        <dbReference type="ChEBI" id="CHEBI:15377"/>
        <dbReference type="ChEBI" id="CHEBI:15378"/>
        <dbReference type="ChEBI" id="CHEBI:29108"/>
        <dbReference type="ChEBI" id="CHEBI:30616"/>
        <dbReference type="ChEBI" id="CHEBI:43474"/>
        <dbReference type="ChEBI" id="CHEBI:456216"/>
        <dbReference type="EC" id="7.2.2.10"/>
    </reaction>
</comment>
<reference evidence="24" key="1">
    <citation type="submission" date="2017-02" db="EMBL/GenBank/DDBJ databases">
        <authorList>
            <person name="Tafer H."/>
            <person name="Lopandic K."/>
        </authorList>
    </citation>
    <scope>NUCLEOTIDE SEQUENCE [LARGE SCALE GENOMIC DNA]</scope>
    <source>
        <strain evidence="24">CBS 366.77</strain>
    </source>
</reference>
<keyword evidence="24" id="KW-1185">Reference proteome</keyword>
<feature type="region of interest" description="Disordered" evidence="19">
    <location>
        <begin position="245"/>
        <end position="288"/>
    </location>
</feature>
<evidence type="ECO:0000256" key="14">
    <source>
        <dbReference type="ARBA" id="ARBA00023136"/>
    </source>
</evidence>
<keyword evidence="6" id="KW-0479">Metal-binding</keyword>
<dbReference type="InterPro" id="IPR006068">
    <property type="entry name" value="ATPase_P-typ_cation-transptr_C"/>
</dbReference>
<evidence type="ECO:0000256" key="2">
    <source>
        <dbReference type="ARBA" id="ARBA00022448"/>
    </source>
</evidence>
<dbReference type="GO" id="GO:0005774">
    <property type="term" value="C:vacuolar membrane"/>
    <property type="evidence" value="ECO:0007669"/>
    <property type="project" value="UniProtKB-SubCell"/>
</dbReference>
<dbReference type="NCBIfam" id="TIGR01517">
    <property type="entry name" value="ATPase-IIB_Ca"/>
    <property type="match status" value="1"/>
</dbReference>
<feature type="domain" description="Cation-transporting P-type ATPase C-terminal" evidence="21">
    <location>
        <begin position="1032"/>
        <end position="1207"/>
    </location>
</feature>
<comment type="similarity">
    <text evidence="15 18">Belongs to the cation transport ATPase (P-type) (TC 3.A.3) family.</text>
</comment>
<evidence type="ECO:0000256" key="16">
    <source>
        <dbReference type="ARBA" id="ARBA00048694"/>
    </source>
</evidence>
<dbReference type="InterPro" id="IPR059000">
    <property type="entry name" value="ATPase_P-type_domA"/>
</dbReference>
<keyword evidence="13 18" id="KW-0406">Ion transport</keyword>
<keyword evidence="14 18" id="KW-0472">Membrane</keyword>
<dbReference type="SUPFAM" id="SSF81653">
    <property type="entry name" value="Calcium ATPase, transduction domain A"/>
    <property type="match status" value="1"/>
</dbReference>
<feature type="transmembrane region" description="Helical" evidence="18">
    <location>
        <begin position="1322"/>
        <end position="1341"/>
    </location>
</feature>
<dbReference type="GO" id="GO:0046872">
    <property type="term" value="F:metal ion binding"/>
    <property type="evidence" value="ECO:0007669"/>
    <property type="project" value="UniProtKB-KW"/>
</dbReference>
<dbReference type="GO" id="GO:0005886">
    <property type="term" value="C:plasma membrane"/>
    <property type="evidence" value="ECO:0007669"/>
    <property type="project" value="TreeGrafter"/>
</dbReference>
<dbReference type="InterPro" id="IPR018303">
    <property type="entry name" value="ATPase_P-typ_P_site"/>
</dbReference>
<dbReference type="InterPro" id="IPR004014">
    <property type="entry name" value="ATPase_P-typ_cation-transptr_N"/>
</dbReference>
<feature type="transmembrane region" description="Helical" evidence="18">
    <location>
        <begin position="514"/>
        <end position="535"/>
    </location>
</feature>
<keyword evidence="5 18" id="KW-0812">Transmembrane</keyword>
<feature type="region of interest" description="Disordered" evidence="19">
    <location>
        <begin position="1"/>
        <end position="165"/>
    </location>
</feature>
<evidence type="ECO:0000259" key="20">
    <source>
        <dbReference type="Pfam" id="PF00122"/>
    </source>
</evidence>
<feature type="compositionally biased region" description="Polar residues" evidence="19">
    <location>
        <begin position="1390"/>
        <end position="1399"/>
    </location>
</feature>
<dbReference type="InterPro" id="IPR044492">
    <property type="entry name" value="P_typ_ATPase_HD_dom"/>
</dbReference>
<keyword evidence="10" id="KW-0460">Magnesium</keyword>
<dbReference type="SUPFAM" id="SSF81665">
    <property type="entry name" value="Calcium ATPase, transmembrane domain M"/>
    <property type="match status" value="1"/>
</dbReference>
<dbReference type="FunFam" id="2.70.150.10:FF:000028">
    <property type="entry name" value="Calcium-transporting ATPase"/>
    <property type="match status" value="1"/>
</dbReference>
<dbReference type="InterPro" id="IPR023214">
    <property type="entry name" value="HAD_sf"/>
</dbReference>
<dbReference type="STRING" id="2070753.A0A3A2ZUL0"/>
<feature type="transmembrane region" description="Helical" evidence="18">
    <location>
        <begin position="1154"/>
        <end position="1174"/>
    </location>
</feature>
<keyword evidence="3" id="KW-0926">Vacuole</keyword>
<proteinExistence type="inferred from homology"/>
<dbReference type="SFLD" id="SFLDF00027">
    <property type="entry name" value="p-type_atpase"/>
    <property type="match status" value="1"/>
</dbReference>
<dbReference type="Gene3D" id="3.40.1110.10">
    <property type="entry name" value="Calcium-transporting ATPase, cytoplasmic domain N"/>
    <property type="match status" value="1"/>
</dbReference>
<evidence type="ECO:0000313" key="23">
    <source>
        <dbReference type="EMBL" id="RJE26400.1"/>
    </source>
</evidence>
<feature type="region of interest" description="Disordered" evidence="19">
    <location>
        <begin position="633"/>
        <end position="663"/>
    </location>
</feature>
<evidence type="ECO:0000256" key="8">
    <source>
        <dbReference type="ARBA" id="ARBA00022837"/>
    </source>
</evidence>
<feature type="compositionally biased region" description="Polar residues" evidence="19">
    <location>
        <begin position="633"/>
        <end position="647"/>
    </location>
</feature>
<dbReference type="InterPro" id="IPR036412">
    <property type="entry name" value="HAD-like_sf"/>
</dbReference>
<evidence type="ECO:0000256" key="10">
    <source>
        <dbReference type="ARBA" id="ARBA00022842"/>
    </source>
</evidence>
<evidence type="ECO:0000259" key="22">
    <source>
        <dbReference type="Pfam" id="PF00690"/>
    </source>
</evidence>
<comment type="caution">
    <text evidence="18">Lacks conserved residue(s) required for the propagation of feature annotation.</text>
</comment>
<dbReference type="FunFam" id="3.40.50.1000:FF:000018">
    <property type="entry name" value="Calcium-transporting ATPase"/>
    <property type="match status" value="1"/>
</dbReference>
<dbReference type="PANTHER" id="PTHR24093:SF369">
    <property type="entry name" value="CALCIUM-TRANSPORTING ATPASE"/>
    <property type="match status" value="1"/>
</dbReference>
<dbReference type="Pfam" id="PF00689">
    <property type="entry name" value="Cation_ATPase_C"/>
    <property type="match status" value="1"/>
</dbReference>
<evidence type="ECO:0000259" key="21">
    <source>
        <dbReference type="Pfam" id="PF00689"/>
    </source>
</evidence>
<sequence length="1436" mass="156005">MADFGGDREDSRQSAPLRRERAPTITIDTSAVSSTPDQSQPPIQLVPAPSQPSLETFTDGTEATDRSLLLHNNGISVTGQQSPGSLPSYASSEGRDHESRPTSPHNVSSPKTKVPETNSTFLSVPGTRSRVNSLESEDTSQTSSTYGGETYVPSASQGSRSDMSKTTIVNDEEALKPDPGREADFEVEDNRFAFSPGQLNKLLNPKNLGAFHALGGLHGLEKGLRTDVTSGLSVDETSLEGTVSFEEATSAASPKAPPKSVSPSNPSPSSPVMTKHPDDPFSDRKRIYGNNKLPEKKAKNILELAWIAYNDKVLILLTIAAIVSLAVGIYQSVEPSSEARVEWVEGVAIIVAILVVVIVGAANDWQKERQFVKLNKKKDDRQVKVVRSGKTVEISIIDILVGDVMHLEPGDLVPVDGIFISGHNVTCDESSATGESDLLRKTPANEVYRAIEQRENLSKQDPFIVSGAKVSEGVGTFLVTATGVHSMYGKTMMSLQDEGQTTPLQSKLNVLAEYIAKLGLGSGLLLFVVLFIKFLARLSHYHGADEKGRAFIELFIVAVTIVVVAVPEGLPLAVTLALAFATTRMLKDNNLVRLLRACETMGNATTICSDKTGTLTENKMTAVAATLGTTSRFGDKSSGNSNDASMRNSDDSEGLGDVSPSELVSTLSPSVKRLLLDSIAVNSTAFEGEQEGALAFIGSKTETALLDFARNYLGMGALSEERANAKIVQMVPFSSSRKCMAVVIRMDNGKYRMLVKGASEILTAKSTQIVRDPTKELSETTLSEDNRATLDTIMTNYATRSLRNIAVVYRDFEQWPPRGVPTQEDDRNMAVFEHVFKDMVMLGIFGIQDPVRAGVSDAVRQCQRAGVFVRMVTGDNIVTAKAIAQECGIFTAGGIAIEGPKFRKLSSRQMNQIIPRLQVLARSSPDDKKILVSHLKRLGETVAVTGDGTNDAQALKTADVGFSMGITGTEVAKEASDIILMDDNFASIVKAMAWGRTVNDSVKRFLQFQLTVNITAVVLTFISAVASGDGDSVLTAVQLLWVNLIMDTFAALALATDPPAPEVLNRRPEPKSAPLISTTMWKMIIGQSIYQLVVTLVLNFAGSSIFHYSSPKEHESLQTMVFNTFVWMQIFNQWNSRRIDNKFNIFEGMLRNRWFLAIQFIIVGGQILIIFVGGKAFSVKPLNGPQWGVSLVLGVISIPIAVIIRLIPDGLVRKLVPSVAFRKKGPQVLISDEDRRYEWNPALEEIRDQLTFLKTVRGGRLKQLKYKLQHPEELLPRSRSGSRSRENSIPGTPVGENENGRLSPQPGTPDSRSRKPRSRSNSAFGPAAAMAGIVAGSIAGWSPIERSNDEADSAQFPSNTPRGGLDNQQGIEIHPETAADDRLVADYNELSKTPPSQNPDLVPSFEHLPPDRAPSTSEQRPLSRRSRSSQSQRSQT</sequence>
<keyword evidence="7 18" id="KW-0547">Nucleotide-binding</keyword>
<evidence type="ECO:0000256" key="13">
    <source>
        <dbReference type="ARBA" id="ARBA00023065"/>
    </source>
</evidence>
<dbReference type="Proteomes" id="UP000266188">
    <property type="component" value="Unassembled WGS sequence"/>
</dbReference>
<feature type="compositionally biased region" description="Polar residues" evidence="19">
    <location>
        <begin position="26"/>
        <end position="42"/>
    </location>
</feature>
<dbReference type="FunFam" id="3.40.1110.10:FF:000031">
    <property type="entry name" value="Calcium-transporting ATPase"/>
    <property type="match status" value="1"/>
</dbReference>
<dbReference type="GO" id="GO:0005388">
    <property type="term" value="F:P-type calcium transporter activity"/>
    <property type="evidence" value="ECO:0007669"/>
    <property type="project" value="UniProtKB-EC"/>
</dbReference>
<feature type="compositionally biased region" description="Polar residues" evidence="19">
    <location>
        <begin position="101"/>
        <end position="122"/>
    </location>
</feature>
<feature type="compositionally biased region" description="Polar residues" evidence="19">
    <location>
        <begin position="73"/>
        <end position="91"/>
    </location>
</feature>
<dbReference type="PANTHER" id="PTHR24093">
    <property type="entry name" value="CATION TRANSPORTING ATPASE"/>
    <property type="match status" value="1"/>
</dbReference>
<feature type="region of interest" description="Disordered" evidence="19">
    <location>
        <begin position="1272"/>
        <end position="1325"/>
    </location>
</feature>
<evidence type="ECO:0000256" key="3">
    <source>
        <dbReference type="ARBA" id="ARBA00022554"/>
    </source>
</evidence>
<dbReference type="PROSITE" id="PS00154">
    <property type="entry name" value="ATPASE_E1_E2"/>
    <property type="match status" value="1"/>
</dbReference>
<dbReference type="GO" id="GO:0006874">
    <property type="term" value="P:intracellular calcium ion homeostasis"/>
    <property type="evidence" value="ECO:0007669"/>
    <property type="project" value="UniProtKB-ARBA"/>
</dbReference>
<dbReference type="PRINTS" id="PR00119">
    <property type="entry name" value="CATATPASE"/>
</dbReference>
<dbReference type="CDD" id="cd02081">
    <property type="entry name" value="P-type_ATPase_Ca_PMCA-like"/>
    <property type="match status" value="1"/>
</dbReference>